<feature type="coiled-coil region" evidence="1">
    <location>
        <begin position="180"/>
        <end position="207"/>
    </location>
</feature>
<evidence type="ECO:0000313" key="3">
    <source>
        <dbReference type="EMBL" id="CAJ1408320.1"/>
    </source>
</evidence>
<keyword evidence="4" id="KW-1185">Reference proteome</keyword>
<accession>A0AA36NDC5</accession>
<gene>
    <name evidence="3" type="ORF">EVOR1521_LOCUS29760</name>
</gene>
<feature type="compositionally biased region" description="Polar residues" evidence="2">
    <location>
        <begin position="600"/>
        <end position="619"/>
    </location>
</feature>
<feature type="region of interest" description="Disordered" evidence="2">
    <location>
        <begin position="600"/>
        <end position="627"/>
    </location>
</feature>
<comment type="caution">
    <text evidence="3">The sequence shown here is derived from an EMBL/GenBank/DDBJ whole genome shotgun (WGS) entry which is preliminary data.</text>
</comment>
<evidence type="ECO:0000256" key="1">
    <source>
        <dbReference type="SAM" id="Coils"/>
    </source>
</evidence>
<proteinExistence type="predicted"/>
<feature type="coiled-coil region" evidence="1">
    <location>
        <begin position="294"/>
        <end position="471"/>
    </location>
</feature>
<organism evidence="3 4">
    <name type="scientific">Effrenium voratum</name>
    <dbReference type="NCBI Taxonomy" id="2562239"/>
    <lineage>
        <taxon>Eukaryota</taxon>
        <taxon>Sar</taxon>
        <taxon>Alveolata</taxon>
        <taxon>Dinophyceae</taxon>
        <taxon>Suessiales</taxon>
        <taxon>Symbiodiniaceae</taxon>
        <taxon>Effrenium</taxon>
    </lineage>
</organism>
<dbReference type="EMBL" id="CAUJNA010003714">
    <property type="protein sequence ID" value="CAJ1408320.1"/>
    <property type="molecule type" value="Genomic_DNA"/>
</dbReference>
<protein>
    <submittedName>
        <fullName evidence="3">Uncharacterized protein</fullName>
    </submittedName>
</protein>
<keyword evidence="1" id="KW-0175">Coiled coil</keyword>
<evidence type="ECO:0000256" key="2">
    <source>
        <dbReference type="SAM" id="MobiDB-lite"/>
    </source>
</evidence>
<dbReference type="AlphaFoldDB" id="A0AA36NDC5"/>
<sequence length="627" mass="71057">MTSFHGWARLNETSFLLKVQKSNGFQRLIGTYSKAFGVALDDDNLQSFAEEIGRCCLREADDIMFADGPLAAALQEVQHYKQKLVECNLTAMKQITAMRDGCHLSEELKEDTVMFHEPLNYMDEAQQRLVIAVVCDKLRQLERGTAPQSLVDALTRYAEALLKQEEGAGMDELLEVQSGLQKMRVQKKAVQARLEHAETESSLLKKELEDGVPFVTWTTAWPCLKCEALLSMLSWLPRFSCSLTHQEVRSALSETAKAYEELREQEPVWHESIDELRDLSEHQKAEIAQQRVHVEHLVAAVERREAEIEELSAAKDRLEERGAQLEAQLGASDAELSEARQEAQRGQAEAAQLRRSLAEQQRQAQAVAEALRVECVEQQVAKEELRDALQRQTEQQTLLQQSLDVLQARHEALALEAAELQEELRRRNATQTQESQTEICGPDLQQEQGEASQLRVVMEELQMRVRDMIERYRQRFGSEAKEMAADLGMDELLRRLACCDCWLREQTAFQRLYDDGLLRVNRLEQLREKVRRERNKLGLTADRDEVSVLAAVEKSDLRGLRQMLQAGRASNADGIGFGEATQARGLPEARSLGSVSLPTLHTSSSSFPVKNLKLDSSQKGYRRSTKT</sequence>
<evidence type="ECO:0000313" key="4">
    <source>
        <dbReference type="Proteomes" id="UP001178507"/>
    </source>
</evidence>
<name>A0AA36NDC5_9DINO</name>
<reference evidence="3" key="1">
    <citation type="submission" date="2023-08" db="EMBL/GenBank/DDBJ databases">
        <authorList>
            <person name="Chen Y."/>
            <person name="Shah S."/>
            <person name="Dougan E. K."/>
            <person name="Thang M."/>
            <person name="Chan C."/>
        </authorList>
    </citation>
    <scope>NUCLEOTIDE SEQUENCE</scope>
</reference>
<dbReference type="Proteomes" id="UP001178507">
    <property type="component" value="Unassembled WGS sequence"/>
</dbReference>